<sequence length="270" mass="29064">MENQNLSEVVISQAIVSSFMEKLNRYLETDVAIVGGGPSGLVAGYYLAKRGFKTAIFERKLSIGGGMWAGAMFFNEIVVQEMGREILDEFDVRYREFKPGYYIADAVEATTTIASKAVKAGAVIFNGITAEDVVLKKVNGQYRVCGLVVNWTAADVTHMMVDPLVITAKYVVDATGHDANVVSTLQRKAGIKLNTETGCVVGEKPLWASVGEEDTVKNSKEVFPGIFVSGMAANATCGSHRMGPVFGGMLMSGKKVADEIANRLNSNEEA</sequence>
<keyword evidence="3 6" id="KW-0784">Thiamine biosynthesis</keyword>
<evidence type="ECO:0000256" key="2">
    <source>
        <dbReference type="ARBA" id="ARBA00022723"/>
    </source>
</evidence>
<evidence type="ECO:0000256" key="5">
    <source>
        <dbReference type="ARBA" id="ARBA00023027"/>
    </source>
</evidence>
<dbReference type="GO" id="GO:0016763">
    <property type="term" value="F:pentosyltransferase activity"/>
    <property type="evidence" value="ECO:0007669"/>
    <property type="project" value="UniProtKB-UniRule"/>
</dbReference>
<evidence type="ECO:0000256" key="4">
    <source>
        <dbReference type="ARBA" id="ARBA00023004"/>
    </source>
</evidence>
<comment type="function">
    <text evidence="6">Involved in the biosynthesis of the thiazole moiety of thiamine. Catalyzes the conversion of NAD and glycine to adenosine diphosphate 5-(2-hydroxyethyl)-4-methylthiazole-2-carboxylate (ADT), an adenylated thiazole intermediate, using free sulfide as a source of sulfur.</text>
</comment>
<evidence type="ECO:0000313" key="8">
    <source>
        <dbReference type="Proteomes" id="UP000280881"/>
    </source>
</evidence>
<dbReference type="RefSeq" id="WP_121171465.1">
    <property type="nucleotide sequence ID" value="NZ_RBIE01000003.1"/>
</dbReference>
<gene>
    <name evidence="6" type="primary">thi4</name>
    <name evidence="7" type="ORF">C7457_1410</name>
</gene>
<comment type="caution">
    <text evidence="6">Lacks conserved residue(s) required for the propagation of feature annotation.</text>
</comment>
<comment type="similarity">
    <text evidence="6">Belongs to the THI4 family.</text>
</comment>
<dbReference type="InterPro" id="IPR036188">
    <property type="entry name" value="FAD/NAD-bd_sf"/>
</dbReference>
<evidence type="ECO:0000313" key="7">
    <source>
        <dbReference type="EMBL" id="RKQ60588.1"/>
    </source>
</evidence>
<evidence type="ECO:0000256" key="1">
    <source>
        <dbReference type="ARBA" id="ARBA00022679"/>
    </source>
</evidence>
<dbReference type="AlphaFoldDB" id="A0A420W5Z8"/>
<comment type="subunit">
    <text evidence="6">Homooctamer; tetramer of dimers.</text>
</comment>
<protein>
    <recommendedName>
        <fullName evidence="6">Thiamine thiazole synthase</fullName>
        <ecNumber evidence="6">2.4.2.59</ecNumber>
    </recommendedName>
</protein>
<feature type="binding site" evidence="6">
    <location>
        <position position="241"/>
    </location>
    <ligand>
        <name>glycine</name>
        <dbReference type="ChEBI" id="CHEBI:57305"/>
    </ligand>
</feature>
<accession>A0A420W5Z8</accession>
<feature type="binding site" description="in other chain" evidence="6">
    <location>
        <position position="66"/>
    </location>
    <ligand>
        <name>NAD(+)</name>
        <dbReference type="ChEBI" id="CHEBI:57540"/>
        <note>ligand shared between two adjacent protomers</note>
    </ligand>
</feature>
<comment type="caution">
    <text evidence="7">The sequence shown here is derived from an EMBL/GenBank/DDBJ whole genome shotgun (WGS) entry which is preliminary data.</text>
</comment>
<dbReference type="HAMAP" id="MF_00304">
    <property type="entry name" value="Thi4"/>
    <property type="match status" value="1"/>
</dbReference>
<dbReference type="SUPFAM" id="SSF51905">
    <property type="entry name" value="FAD/NAD(P)-binding domain"/>
    <property type="match status" value="1"/>
</dbReference>
<feature type="binding site" evidence="6">
    <location>
        <position position="162"/>
    </location>
    <ligand>
        <name>Fe cation</name>
        <dbReference type="ChEBI" id="CHEBI:24875"/>
        <note>ligand shared between two adjacent protomers</note>
    </ligand>
</feature>
<dbReference type="EC" id="2.4.2.59" evidence="6"/>
<dbReference type="GO" id="GO:0005506">
    <property type="term" value="F:iron ion binding"/>
    <property type="evidence" value="ECO:0007669"/>
    <property type="project" value="UniProtKB-UniRule"/>
</dbReference>
<keyword evidence="5 6" id="KW-0520">NAD</keyword>
<dbReference type="Pfam" id="PF01946">
    <property type="entry name" value="Thi4"/>
    <property type="match status" value="1"/>
</dbReference>
<dbReference type="Gene3D" id="3.50.50.60">
    <property type="entry name" value="FAD/NAD(P)-binding domain"/>
    <property type="match status" value="1"/>
</dbReference>
<keyword evidence="8" id="KW-1185">Reference proteome</keyword>
<name>A0A420W5Z8_9BACT</name>
<evidence type="ECO:0000256" key="6">
    <source>
        <dbReference type="HAMAP-Rule" id="MF_00304"/>
    </source>
</evidence>
<dbReference type="InterPro" id="IPR022828">
    <property type="entry name" value="Thi4_prok"/>
</dbReference>
<keyword evidence="2 6" id="KW-0479">Metal-binding</keyword>
<keyword evidence="1 6" id="KW-0808">Transferase</keyword>
<dbReference type="NCBIfam" id="TIGR00292">
    <property type="entry name" value="sulfide-dependent adenosine diphosphate thiazole synthase"/>
    <property type="match status" value="1"/>
</dbReference>
<dbReference type="PANTHER" id="PTHR43422:SF3">
    <property type="entry name" value="THIAMINE THIAZOLE SYNTHASE"/>
    <property type="match status" value="1"/>
</dbReference>
<proteinExistence type="inferred from homology"/>
<dbReference type="GO" id="GO:0009228">
    <property type="term" value="P:thiamine biosynthetic process"/>
    <property type="evidence" value="ECO:0007669"/>
    <property type="project" value="UniProtKB-KW"/>
</dbReference>
<comment type="catalytic activity">
    <reaction evidence="6">
        <text>hydrogen sulfide + glycine + NAD(+) = ADP-5-ethyl-4-methylthiazole-2-carboxylate + nicotinamide + 3 H2O + H(+)</text>
        <dbReference type="Rhea" id="RHEA:55704"/>
        <dbReference type="ChEBI" id="CHEBI:15377"/>
        <dbReference type="ChEBI" id="CHEBI:15378"/>
        <dbReference type="ChEBI" id="CHEBI:17154"/>
        <dbReference type="ChEBI" id="CHEBI:29919"/>
        <dbReference type="ChEBI" id="CHEBI:57305"/>
        <dbReference type="ChEBI" id="CHEBI:57540"/>
        <dbReference type="ChEBI" id="CHEBI:139151"/>
        <dbReference type="EC" id="2.4.2.59"/>
    </reaction>
</comment>
<dbReference type="OrthoDB" id="9806565at2"/>
<dbReference type="PRINTS" id="PR00420">
    <property type="entry name" value="RNGMNOXGNASE"/>
</dbReference>
<feature type="binding site" description="in other chain" evidence="6">
    <location>
        <begin position="58"/>
        <end position="59"/>
    </location>
    <ligand>
        <name>NAD(+)</name>
        <dbReference type="ChEBI" id="CHEBI:57540"/>
        <note>ligand shared between two adjacent protomers</note>
    </ligand>
</feature>
<keyword evidence="4 6" id="KW-0408">Iron</keyword>
<evidence type="ECO:0000256" key="3">
    <source>
        <dbReference type="ARBA" id="ARBA00022977"/>
    </source>
</evidence>
<reference evidence="7 8" key="1">
    <citation type="submission" date="2018-10" db="EMBL/GenBank/DDBJ databases">
        <title>Genomic Encyclopedia of Type Strains, Phase IV (KMG-IV): sequencing the most valuable type-strain genomes for metagenomic binning, comparative biology and taxonomic classification.</title>
        <authorList>
            <person name="Goeker M."/>
        </authorList>
    </citation>
    <scope>NUCLEOTIDE SEQUENCE [LARGE SCALE GENOMIC DNA]</scope>
    <source>
        <strain evidence="7 8">DSM 15521</strain>
    </source>
</reference>
<comment type="cofactor">
    <cofactor evidence="6">
        <name>Fe(2+)</name>
        <dbReference type="ChEBI" id="CHEBI:29033"/>
    </cofactor>
</comment>
<feature type="binding site" description="in other chain" evidence="6">
    <location>
        <position position="231"/>
    </location>
    <ligand>
        <name>NAD(+)</name>
        <dbReference type="ChEBI" id="CHEBI:57540"/>
        <note>ligand shared between two adjacent protomers</note>
    </ligand>
</feature>
<dbReference type="UniPathway" id="UPA00060"/>
<dbReference type="Proteomes" id="UP000280881">
    <property type="component" value="Unassembled WGS sequence"/>
</dbReference>
<dbReference type="EMBL" id="RBIE01000003">
    <property type="protein sequence ID" value="RKQ60588.1"/>
    <property type="molecule type" value="Genomic_DNA"/>
</dbReference>
<dbReference type="GO" id="GO:0052837">
    <property type="term" value="P:thiazole biosynthetic process"/>
    <property type="evidence" value="ECO:0007669"/>
    <property type="project" value="UniProtKB-UniRule"/>
</dbReference>
<dbReference type="PANTHER" id="PTHR43422">
    <property type="entry name" value="THIAMINE THIAZOLE SYNTHASE"/>
    <property type="match status" value="1"/>
</dbReference>
<feature type="binding site" evidence="6">
    <location>
        <position position="162"/>
    </location>
    <ligand>
        <name>NAD(+)</name>
        <dbReference type="ChEBI" id="CHEBI:57540"/>
        <note>ligand shared between two adjacent protomers</note>
    </ligand>
</feature>
<feature type="binding site" description="in other chain" evidence="6">
    <location>
        <position position="177"/>
    </location>
    <ligand>
        <name>Fe cation</name>
        <dbReference type="ChEBI" id="CHEBI:24875"/>
        <note>ligand shared between two adjacent protomers</note>
    </ligand>
</feature>
<dbReference type="GO" id="GO:0009229">
    <property type="term" value="P:thiamine diphosphate biosynthetic process"/>
    <property type="evidence" value="ECO:0007669"/>
    <property type="project" value="UniProtKB-UniRule"/>
</dbReference>
<organism evidence="7 8">
    <name type="scientific">Thermovibrio guaymasensis</name>
    <dbReference type="NCBI Taxonomy" id="240167"/>
    <lineage>
        <taxon>Bacteria</taxon>
        <taxon>Pseudomonadati</taxon>
        <taxon>Aquificota</taxon>
        <taxon>Aquificia</taxon>
        <taxon>Desulfurobacteriales</taxon>
        <taxon>Desulfurobacteriaceae</taxon>
        <taxon>Thermovibrio</taxon>
    </lineage>
</organism>
<feature type="binding site" description="in other chain" evidence="6">
    <location>
        <position position="39"/>
    </location>
    <ligand>
        <name>NAD(+)</name>
        <dbReference type="ChEBI" id="CHEBI:57540"/>
        <note>ligand shared between two adjacent protomers</note>
    </ligand>
</feature>
<comment type="pathway">
    <text evidence="6">Cofactor biosynthesis; thiamine diphosphate biosynthesis.</text>
</comment>
<dbReference type="InterPro" id="IPR002922">
    <property type="entry name" value="Thi4_fam"/>
</dbReference>